<evidence type="ECO:0000313" key="3">
    <source>
        <dbReference type="Proteomes" id="UP001642484"/>
    </source>
</evidence>
<dbReference type="EMBL" id="CAXAMN010009224">
    <property type="protein sequence ID" value="CAK9028016.1"/>
    <property type="molecule type" value="Genomic_DNA"/>
</dbReference>
<organism evidence="2 3">
    <name type="scientific">Durusdinium trenchii</name>
    <dbReference type="NCBI Taxonomy" id="1381693"/>
    <lineage>
        <taxon>Eukaryota</taxon>
        <taxon>Sar</taxon>
        <taxon>Alveolata</taxon>
        <taxon>Dinophyceae</taxon>
        <taxon>Suessiales</taxon>
        <taxon>Symbiodiniaceae</taxon>
        <taxon>Durusdinium</taxon>
    </lineage>
</organism>
<accession>A0ABP0KMF3</accession>
<evidence type="ECO:0000313" key="2">
    <source>
        <dbReference type="EMBL" id="CAK9028016.1"/>
    </source>
</evidence>
<comment type="caution">
    <text evidence="2">The sequence shown here is derived from an EMBL/GenBank/DDBJ whole genome shotgun (WGS) entry which is preliminary data.</text>
</comment>
<sequence>MECLKVRRLLPWPPKAGLFADFAHAVDRVLEAEEQEHRARPDRFSDGLWKCRAEAWRRRHHTKALGSTAGKLQRAVGRRMVELEARMRRREAPSGASELRELLAVEVEVWTSELQQLADPLVWAADGSLLQDVGPVRSGCFLLGDAHLQKLTGRALEQKLEELHDMSGWYIPNHPADVPRALAVGVPILDAICSQMRLLDAWASRQETREATEQWCSRSFASAMLSVSTLQQRSRGSSSEPLALPAWWLKAALGHGGHSSRYVSDLSQLASPSESGRYLLQEDKADCILLDERRFTLRLYLVIVAGHAFLASKGLVYRALGTSKVTNCSRAALTLKGAANAANAREAPDLQWLEQRLEHLPQAEGGGPGSYATVRRGDGRSGRRGRHEPNLEPKARWTLQLGAFVAPPAAPGHLAGAGRPAARGAQPAGRAHRERHRAASIAEDPGHGRDPFENLARPPDGSRWRTLGCVAQLEARGARRVLGRGSWRSIASQRWASAVRRMPTPNCR</sequence>
<feature type="region of interest" description="Disordered" evidence="1">
    <location>
        <begin position="410"/>
        <end position="463"/>
    </location>
</feature>
<name>A0ABP0KMF3_9DINO</name>
<dbReference type="Proteomes" id="UP001642484">
    <property type="component" value="Unassembled WGS sequence"/>
</dbReference>
<feature type="compositionally biased region" description="Basic and acidic residues" evidence="1">
    <location>
        <begin position="375"/>
        <end position="393"/>
    </location>
</feature>
<feature type="compositionally biased region" description="Low complexity" evidence="1">
    <location>
        <begin position="411"/>
        <end position="429"/>
    </location>
</feature>
<protein>
    <submittedName>
        <fullName evidence="2">Uncharacterized protein</fullName>
    </submittedName>
</protein>
<keyword evidence="3" id="KW-1185">Reference proteome</keyword>
<proteinExistence type="predicted"/>
<reference evidence="2 3" key="1">
    <citation type="submission" date="2024-02" db="EMBL/GenBank/DDBJ databases">
        <authorList>
            <person name="Chen Y."/>
            <person name="Shah S."/>
            <person name="Dougan E. K."/>
            <person name="Thang M."/>
            <person name="Chan C."/>
        </authorList>
    </citation>
    <scope>NUCLEOTIDE SEQUENCE [LARGE SCALE GENOMIC DNA]</scope>
</reference>
<gene>
    <name evidence="2" type="ORF">CCMP2556_LOCUS16952</name>
</gene>
<feature type="region of interest" description="Disordered" evidence="1">
    <location>
        <begin position="360"/>
        <end position="393"/>
    </location>
</feature>
<evidence type="ECO:0000256" key="1">
    <source>
        <dbReference type="SAM" id="MobiDB-lite"/>
    </source>
</evidence>